<dbReference type="STRING" id="407022.SAMN05661044_01390"/>
<dbReference type="AlphaFoldDB" id="A0A1H7KLP9"/>
<dbReference type="RefSeq" id="WP_093320804.1">
    <property type="nucleotide sequence ID" value="NZ_FOAF01000001.1"/>
</dbReference>
<dbReference type="Proteomes" id="UP000199421">
    <property type="component" value="Unassembled WGS sequence"/>
</dbReference>
<organism evidence="2 3">
    <name type="scientific">Olivibacter domesticus</name>
    <name type="common">Pseudosphingobacterium domesticum</name>
    <dbReference type="NCBI Taxonomy" id="407022"/>
    <lineage>
        <taxon>Bacteria</taxon>
        <taxon>Pseudomonadati</taxon>
        <taxon>Bacteroidota</taxon>
        <taxon>Sphingobacteriia</taxon>
        <taxon>Sphingobacteriales</taxon>
        <taxon>Sphingobacteriaceae</taxon>
        <taxon>Olivibacter</taxon>
    </lineage>
</organism>
<dbReference type="EMBL" id="FOAF01000001">
    <property type="protein sequence ID" value="SEK87446.1"/>
    <property type="molecule type" value="Genomic_DNA"/>
</dbReference>
<evidence type="ECO:0000313" key="3">
    <source>
        <dbReference type="Proteomes" id="UP000199421"/>
    </source>
</evidence>
<accession>A0A1H7KLP9</accession>
<keyword evidence="3" id="KW-1185">Reference proteome</keyword>
<feature type="compositionally biased region" description="Polar residues" evidence="1">
    <location>
        <begin position="69"/>
        <end position="78"/>
    </location>
</feature>
<evidence type="ECO:0000256" key="1">
    <source>
        <dbReference type="SAM" id="MobiDB-lite"/>
    </source>
</evidence>
<gene>
    <name evidence="2" type="ORF">SAMN05661044_01390</name>
</gene>
<sequence length="78" mass="8701">MHGQDFFDPLIAQSKYQAIFVQNMKYYFNFIALEGMFRVYENNHEGVVPSLSVTVSNSTNPAKAKPAVYTNSTSGKGC</sequence>
<reference evidence="3" key="1">
    <citation type="submission" date="2016-10" db="EMBL/GenBank/DDBJ databases">
        <authorList>
            <person name="Varghese N."/>
            <person name="Submissions S."/>
        </authorList>
    </citation>
    <scope>NUCLEOTIDE SEQUENCE [LARGE SCALE GENOMIC DNA]</scope>
    <source>
        <strain evidence="3">DSM 18733</strain>
    </source>
</reference>
<proteinExistence type="predicted"/>
<feature type="region of interest" description="Disordered" evidence="1">
    <location>
        <begin position="59"/>
        <end position="78"/>
    </location>
</feature>
<protein>
    <submittedName>
        <fullName evidence="2">Uncharacterized protein</fullName>
    </submittedName>
</protein>
<name>A0A1H7KLP9_OLID1</name>
<evidence type="ECO:0000313" key="2">
    <source>
        <dbReference type="EMBL" id="SEK87446.1"/>
    </source>
</evidence>